<comment type="caution">
    <text evidence="1">The sequence shown here is derived from an EMBL/GenBank/DDBJ whole genome shotgun (WGS) entry which is preliminary data.</text>
</comment>
<reference evidence="1 2" key="1">
    <citation type="journal article" date="2024" name="G3 (Bethesda)">
        <title>Genome assembly of Hibiscus sabdariffa L. provides insights into metabolisms of medicinal natural products.</title>
        <authorList>
            <person name="Kim T."/>
        </authorList>
    </citation>
    <scope>NUCLEOTIDE SEQUENCE [LARGE SCALE GENOMIC DNA]</scope>
    <source>
        <strain evidence="1">TK-2024</strain>
        <tissue evidence="1">Old leaves</tissue>
    </source>
</reference>
<protein>
    <submittedName>
        <fullName evidence="1">Uncharacterized protein</fullName>
    </submittedName>
</protein>
<evidence type="ECO:0000313" key="1">
    <source>
        <dbReference type="EMBL" id="KAK9008675.1"/>
    </source>
</evidence>
<proteinExistence type="predicted"/>
<name>A0ABR2R778_9ROSI</name>
<keyword evidence="2" id="KW-1185">Reference proteome</keyword>
<organism evidence="1 2">
    <name type="scientific">Hibiscus sabdariffa</name>
    <name type="common">roselle</name>
    <dbReference type="NCBI Taxonomy" id="183260"/>
    <lineage>
        <taxon>Eukaryota</taxon>
        <taxon>Viridiplantae</taxon>
        <taxon>Streptophyta</taxon>
        <taxon>Embryophyta</taxon>
        <taxon>Tracheophyta</taxon>
        <taxon>Spermatophyta</taxon>
        <taxon>Magnoliopsida</taxon>
        <taxon>eudicotyledons</taxon>
        <taxon>Gunneridae</taxon>
        <taxon>Pentapetalae</taxon>
        <taxon>rosids</taxon>
        <taxon>malvids</taxon>
        <taxon>Malvales</taxon>
        <taxon>Malvaceae</taxon>
        <taxon>Malvoideae</taxon>
        <taxon>Hibiscus</taxon>
    </lineage>
</organism>
<accession>A0ABR2R778</accession>
<dbReference type="Proteomes" id="UP001396334">
    <property type="component" value="Unassembled WGS sequence"/>
</dbReference>
<evidence type="ECO:0000313" key="2">
    <source>
        <dbReference type="Proteomes" id="UP001396334"/>
    </source>
</evidence>
<gene>
    <name evidence="1" type="ORF">V6N11_075560</name>
</gene>
<dbReference type="EMBL" id="JBBPBN010000026">
    <property type="protein sequence ID" value="KAK9008675.1"/>
    <property type="molecule type" value="Genomic_DNA"/>
</dbReference>
<sequence length="95" mass="10722">MLSSNDNGEDQSFNKAMVDFACPSLSKEPRQNPKPEIYLDSSLGDVVVENIQAMSISSSKKRKYIASPTDEFHYSKKIDMFEKIFEGVVELRLGN</sequence>